<dbReference type="RefSeq" id="WP_093262521.1">
    <property type="nucleotide sequence ID" value="NZ_FNKK01000002.1"/>
</dbReference>
<dbReference type="AlphaFoldDB" id="A0A1H1I0S8"/>
<organism evidence="4 5">
    <name type="scientific">Thermostaphylospora chromogena</name>
    <dbReference type="NCBI Taxonomy" id="35622"/>
    <lineage>
        <taxon>Bacteria</taxon>
        <taxon>Bacillati</taxon>
        <taxon>Actinomycetota</taxon>
        <taxon>Actinomycetes</taxon>
        <taxon>Streptosporangiales</taxon>
        <taxon>Thermomonosporaceae</taxon>
        <taxon>Thermostaphylospora</taxon>
    </lineage>
</organism>
<dbReference type="PROSITE" id="PS50075">
    <property type="entry name" value="CARRIER"/>
    <property type="match status" value="1"/>
</dbReference>
<feature type="domain" description="Carrier" evidence="3">
    <location>
        <begin position="1"/>
        <end position="79"/>
    </location>
</feature>
<evidence type="ECO:0000313" key="4">
    <source>
        <dbReference type="EMBL" id="SDR31263.1"/>
    </source>
</evidence>
<dbReference type="PROSITE" id="PS00012">
    <property type="entry name" value="PHOSPHOPANTETHEINE"/>
    <property type="match status" value="1"/>
</dbReference>
<evidence type="ECO:0000259" key="3">
    <source>
        <dbReference type="PROSITE" id="PS50075"/>
    </source>
</evidence>
<dbReference type="Proteomes" id="UP000217103">
    <property type="component" value="Unassembled WGS sequence"/>
</dbReference>
<dbReference type="InterPro" id="IPR006162">
    <property type="entry name" value="Ppantetheine_attach_site"/>
</dbReference>
<dbReference type="Pfam" id="PF00550">
    <property type="entry name" value="PP-binding"/>
    <property type="match status" value="1"/>
</dbReference>
<evidence type="ECO:0000256" key="2">
    <source>
        <dbReference type="ARBA" id="ARBA00022553"/>
    </source>
</evidence>
<dbReference type="STRING" id="35622.SAMN04489764_5044"/>
<evidence type="ECO:0000256" key="1">
    <source>
        <dbReference type="ARBA" id="ARBA00022450"/>
    </source>
</evidence>
<dbReference type="SMART" id="SM00823">
    <property type="entry name" value="PKS_PP"/>
    <property type="match status" value="1"/>
</dbReference>
<dbReference type="SUPFAM" id="SSF47336">
    <property type="entry name" value="ACP-like"/>
    <property type="match status" value="1"/>
</dbReference>
<proteinExistence type="predicted"/>
<dbReference type="InterPro" id="IPR009081">
    <property type="entry name" value="PP-bd_ACP"/>
</dbReference>
<accession>A0A1H1I0S8</accession>
<gene>
    <name evidence="4" type="ORF">SAMN04489764_5044</name>
</gene>
<name>A0A1H1I0S8_9ACTN</name>
<dbReference type="GO" id="GO:0031177">
    <property type="term" value="F:phosphopantetheine binding"/>
    <property type="evidence" value="ECO:0007669"/>
    <property type="project" value="InterPro"/>
</dbReference>
<keyword evidence="2" id="KW-0597">Phosphoprotein</keyword>
<dbReference type="InterPro" id="IPR036736">
    <property type="entry name" value="ACP-like_sf"/>
</dbReference>
<dbReference type="InterPro" id="IPR020806">
    <property type="entry name" value="PKS_PP-bd"/>
</dbReference>
<reference evidence="4 5" key="1">
    <citation type="submission" date="2016-10" db="EMBL/GenBank/DDBJ databases">
        <authorList>
            <person name="de Groot N.N."/>
        </authorList>
    </citation>
    <scope>NUCLEOTIDE SEQUENCE [LARGE SCALE GENOMIC DNA]</scope>
    <source>
        <strain evidence="4 5">DSM 43794</strain>
    </source>
</reference>
<protein>
    <submittedName>
        <fullName evidence="4">Minimal PKS acyl carrier protein</fullName>
    </submittedName>
</protein>
<dbReference type="OrthoDB" id="3537906at2"/>
<dbReference type="EMBL" id="FNKK01000002">
    <property type="protein sequence ID" value="SDR31263.1"/>
    <property type="molecule type" value="Genomic_DNA"/>
</dbReference>
<dbReference type="Gene3D" id="1.10.1200.10">
    <property type="entry name" value="ACP-like"/>
    <property type="match status" value="1"/>
</dbReference>
<keyword evidence="1" id="KW-0596">Phosphopantetheine</keyword>
<keyword evidence="5" id="KW-1185">Reference proteome</keyword>
<sequence length="82" mass="9060">MTFTDDTVRDLLVSVGLDRDTAADAWERSFEELGLDSLAAVEIATRIQDRFGVDIEEHLTPQSTPAIVKKLVTERLAGGETR</sequence>
<evidence type="ECO:0000313" key="5">
    <source>
        <dbReference type="Proteomes" id="UP000217103"/>
    </source>
</evidence>